<sequence>MGFVESFEEEYPAADRRPSRTASMDSAGSLSPIYPVSTTLFKGAEDARGAPKPRPAMHPGGLTPPSWEPSRSQRKSQSLQELRDNQMKCMEALRKGQRVAAVAAAAMCPNPEMGKLSGGGMLGYMSKQVSEAVSEDSISSSVLELARRHDDALAADPLVSVVKTLASRQSQAYEQLADSIVQMQQEAEAQRREMRELIRRQAREIEEIGGRAKRCRTLQVMKTLVVAFMVGFGAFHASHGLTTRAEAAKRAGVCPGASFVLAPGAPTILQEPTAGEPRRAHAPRRR</sequence>
<reference evidence="3" key="1">
    <citation type="submission" date="2021-01" db="EMBL/GenBank/DDBJ databases">
        <authorList>
            <person name="Corre E."/>
            <person name="Pelletier E."/>
            <person name="Niang G."/>
            <person name="Scheremetjew M."/>
            <person name="Finn R."/>
            <person name="Kale V."/>
            <person name="Holt S."/>
            <person name="Cochrane G."/>
            <person name="Meng A."/>
            <person name="Brown T."/>
            <person name="Cohen L."/>
        </authorList>
    </citation>
    <scope>NUCLEOTIDE SEQUENCE</scope>
    <source>
        <strain evidence="3">CCMP3105</strain>
    </source>
</reference>
<evidence type="ECO:0000256" key="1">
    <source>
        <dbReference type="SAM" id="Coils"/>
    </source>
</evidence>
<name>A0A7S4RUE9_9DINO</name>
<feature type="region of interest" description="Disordered" evidence="2">
    <location>
        <begin position="1"/>
        <end position="82"/>
    </location>
</feature>
<feature type="compositionally biased region" description="Acidic residues" evidence="2">
    <location>
        <begin position="1"/>
        <end position="12"/>
    </location>
</feature>
<feature type="coiled-coil region" evidence="1">
    <location>
        <begin position="173"/>
        <end position="207"/>
    </location>
</feature>
<dbReference type="AlphaFoldDB" id="A0A7S4RUE9"/>
<gene>
    <name evidence="3" type="ORF">AMON00008_LOCUS39632</name>
</gene>
<keyword evidence="1" id="KW-0175">Coiled coil</keyword>
<evidence type="ECO:0000313" key="3">
    <source>
        <dbReference type="EMBL" id="CAE4623226.1"/>
    </source>
</evidence>
<dbReference type="EMBL" id="HBNR01056338">
    <property type="protein sequence ID" value="CAE4623226.1"/>
    <property type="molecule type" value="Transcribed_RNA"/>
</dbReference>
<feature type="region of interest" description="Disordered" evidence="2">
    <location>
        <begin position="265"/>
        <end position="286"/>
    </location>
</feature>
<protein>
    <submittedName>
        <fullName evidence="3">Uncharacterized protein</fullName>
    </submittedName>
</protein>
<proteinExistence type="predicted"/>
<feature type="compositionally biased region" description="Polar residues" evidence="2">
    <location>
        <begin position="20"/>
        <end position="29"/>
    </location>
</feature>
<organism evidence="3">
    <name type="scientific">Alexandrium monilatum</name>
    <dbReference type="NCBI Taxonomy" id="311494"/>
    <lineage>
        <taxon>Eukaryota</taxon>
        <taxon>Sar</taxon>
        <taxon>Alveolata</taxon>
        <taxon>Dinophyceae</taxon>
        <taxon>Gonyaulacales</taxon>
        <taxon>Pyrocystaceae</taxon>
        <taxon>Alexandrium</taxon>
    </lineage>
</organism>
<accession>A0A7S4RUE9</accession>
<evidence type="ECO:0000256" key="2">
    <source>
        <dbReference type="SAM" id="MobiDB-lite"/>
    </source>
</evidence>